<dbReference type="GO" id="GO:0016491">
    <property type="term" value="F:oxidoreductase activity"/>
    <property type="evidence" value="ECO:0007669"/>
    <property type="project" value="UniProtKB-KW"/>
</dbReference>
<dbReference type="GO" id="GO:0008202">
    <property type="term" value="P:steroid metabolic process"/>
    <property type="evidence" value="ECO:0007669"/>
    <property type="project" value="TreeGrafter"/>
</dbReference>
<dbReference type="EMBL" id="GDHF01023600">
    <property type="protein sequence ID" value="JAI28714.1"/>
    <property type="molecule type" value="Transcribed_RNA"/>
</dbReference>
<reference evidence="2" key="1">
    <citation type="submission" date="2015-06" db="EMBL/GenBank/DDBJ databases">
        <authorList>
            <person name="Hoefler B.C."/>
            <person name="Straight P.D."/>
        </authorList>
    </citation>
    <scope>NUCLEOTIDE SEQUENCE</scope>
</reference>
<accession>A0A0K8UPW8</accession>
<name>A0A0K8UPW8_BACLA</name>
<protein>
    <submittedName>
        <fullName evidence="2">Retinol dehydrogenase 7</fullName>
    </submittedName>
</protein>
<dbReference type="PANTHER" id="PTHR43313">
    <property type="entry name" value="SHORT-CHAIN DEHYDROGENASE/REDUCTASE FAMILY 9C"/>
    <property type="match status" value="1"/>
</dbReference>
<keyword evidence="1" id="KW-0560">Oxidoreductase</keyword>
<organism evidence="2">
    <name type="scientific">Bactrocera latifrons</name>
    <name type="common">Malaysian fruit fly</name>
    <name type="synonym">Chaetodacus latifrons</name>
    <dbReference type="NCBI Taxonomy" id="174628"/>
    <lineage>
        <taxon>Eukaryota</taxon>
        <taxon>Metazoa</taxon>
        <taxon>Ecdysozoa</taxon>
        <taxon>Arthropoda</taxon>
        <taxon>Hexapoda</taxon>
        <taxon>Insecta</taxon>
        <taxon>Pterygota</taxon>
        <taxon>Neoptera</taxon>
        <taxon>Endopterygota</taxon>
        <taxon>Diptera</taxon>
        <taxon>Brachycera</taxon>
        <taxon>Muscomorpha</taxon>
        <taxon>Tephritoidea</taxon>
        <taxon>Tephritidae</taxon>
        <taxon>Bactrocera</taxon>
        <taxon>Bactrocera</taxon>
    </lineage>
</organism>
<dbReference type="PRINTS" id="PR00081">
    <property type="entry name" value="GDHRDH"/>
</dbReference>
<dbReference type="GeneID" id="108966283"/>
<sequence>MIKNQLWYTLLKTIGYSGKTLMMTPKNVILITGCDSGLGHSLALYCYSLNMTVISACHNVNSEGARLLRNDNDSQRMFTVEVDLLKEDTITCAFQYIKDFLHTNMEYQFTALVNNAGVMCFGEFEWQTSEQFEMQINVNVLGAMRLTKKLLPLIRQHRARIINITSHCGLQALPALSSYAASKAALRFWCDSLRIEMQQYGVDVINFVPGSFVQFSNISARQQEHAKVMFDAFNDDQRQLYSAYFRQFNNYLKVVSGFKSPNQFHDTILLEKFKRALTDSIPQAMYIHEPWRYKIYRFLFRVCPTPIVDLLTVRFCALPTYQNFQKPSLENKK</sequence>
<dbReference type="PROSITE" id="PS00061">
    <property type="entry name" value="ADH_SHORT"/>
    <property type="match status" value="1"/>
</dbReference>
<evidence type="ECO:0000256" key="1">
    <source>
        <dbReference type="ARBA" id="ARBA00023002"/>
    </source>
</evidence>
<dbReference type="InterPro" id="IPR002347">
    <property type="entry name" value="SDR_fam"/>
</dbReference>
<dbReference type="CTD" id="43512"/>
<proteinExistence type="predicted"/>
<gene>
    <name evidence="2" type="primary">Rdh7</name>
    <name evidence="2" type="ORF">c0_g1_i1</name>
</gene>
<dbReference type="InterPro" id="IPR036291">
    <property type="entry name" value="NAD(P)-bd_dom_sf"/>
</dbReference>
<dbReference type="InterPro" id="IPR020904">
    <property type="entry name" value="Sc_DH/Rdtase_CS"/>
</dbReference>
<evidence type="ECO:0000313" key="2">
    <source>
        <dbReference type="EMBL" id="JAI28714.1"/>
    </source>
</evidence>
<dbReference type="OrthoDB" id="294295at2759"/>
<dbReference type="AlphaFoldDB" id="A0A0K8UPW8"/>
<dbReference type="Gene3D" id="3.40.50.720">
    <property type="entry name" value="NAD(P)-binding Rossmann-like Domain"/>
    <property type="match status" value="1"/>
</dbReference>
<dbReference type="SUPFAM" id="SSF51735">
    <property type="entry name" value="NAD(P)-binding Rossmann-fold domains"/>
    <property type="match status" value="1"/>
</dbReference>
<dbReference type="PANTHER" id="PTHR43313:SF36">
    <property type="entry name" value="D-BETA-HYDROXYBUTYRATE DEHYDROGENASE, MITOCHONDRIAL"/>
    <property type="match status" value="1"/>
</dbReference>
<dbReference type="Pfam" id="PF00106">
    <property type="entry name" value="adh_short"/>
    <property type="match status" value="1"/>
</dbReference>